<dbReference type="AlphaFoldDB" id="A0A6P3QRB5"/>
<dbReference type="OrthoDB" id="9943677at2759"/>
<dbReference type="GO" id="GO:0006309">
    <property type="term" value="P:apoptotic DNA fragmentation"/>
    <property type="evidence" value="ECO:0007669"/>
    <property type="project" value="InterPro"/>
</dbReference>
<keyword evidence="4" id="KW-1185">Reference proteome</keyword>
<dbReference type="Gene3D" id="6.10.140.170">
    <property type="match status" value="1"/>
</dbReference>
<dbReference type="CTD" id="1677"/>
<dbReference type="SUPFAM" id="SSF54060">
    <property type="entry name" value="His-Me finger endonucleases"/>
    <property type="match status" value="3"/>
</dbReference>
<name>A0A6P3QRB5_PTEVA</name>
<dbReference type="KEGG" id="pvp:105299198"/>
<dbReference type="SMART" id="SM00266">
    <property type="entry name" value="CAD"/>
    <property type="match status" value="1"/>
</dbReference>
<gene>
    <name evidence="5" type="primary">DFFB</name>
</gene>
<dbReference type="Pfam" id="PF02017">
    <property type="entry name" value="CIDE-N"/>
    <property type="match status" value="1"/>
</dbReference>
<protein>
    <submittedName>
        <fullName evidence="5">DNAation factor subunit beta</fullName>
    </submittedName>
</protein>
<dbReference type="InterPro" id="IPR015311">
    <property type="entry name" value="DFF40_C"/>
</dbReference>
<dbReference type="GO" id="GO:0016787">
    <property type="term" value="F:hydrolase activity"/>
    <property type="evidence" value="ECO:0007669"/>
    <property type="project" value="InterPro"/>
</dbReference>
<dbReference type="PROSITE" id="PS51135">
    <property type="entry name" value="CIDE_N"/>
    <property type="match status" value="1"/>
</dbReference>
<evidence type="ECO:0000256" key="2">
    <source>
        <dbReference type="PROSITE-ProRule" id="PRU00447"/>
    </source>
</evidence>
<organism evidence="4 5">
    <name type="scientific">Pteropus vampyrus</name>
    <name type="common">Large flying fox</name>
    <dbReference type="NCBI Taxonomy" id="132908"/>
    <lineage>
        <taxon>Eukaryota</taxon>
        <taxon>Metazoa</taxon>
        <taxon>Chordata</taxon>
        <taxon>Craniata</taxon>
        <taxon>Vertebrata</taxon>
        <taxon>Euteleostomi</taxon>
        <taxon>Mammalia</taxon>
        <taxon>Eutheria</taxon>
        <taxon>Laurasiatheria</taxon>
        <taxon>Chiroptera</taxon>
        <taxon>Yinpterochiroptera</taxon>
        <taxon>Pteropodoidea</taxon>
        <taxon>Pteropodidae</taxon>
        <taxon>Pteropodinae</taxon>
        <taxon>Pteropus</taxon>
    </lineage>
</organism>
<dbReference type="GeneID" id="105299198"/>
<keyword evidence="1 2" id="KW-0053">Apoptosis</keyword>
<evidence type="ECO:0000256" key="1">
    <source>
        <dbReference type="ARBA" id="ARBA00022703"/>
    </source>
</evidence>
<dbReference type="Pfam" id="PF09230">
    <property type="entry name" value="DFF40"/>
    <property type="match status" value="3"/>
</dbReference>
<feature type="domain" description="CIDE-N" evidence="3">
    <location>
        <begin position="216"/>
        <end position="310"/>
    </location>
</feature>
<evidence type="ECO:0000259" key="3">
    <source>
        <dbReference type="PROSITE" id="PS51135"/>
    </source>
</evidence>
<dbReference type="InterPro" id="IPR003508">
    <property type="entry name" value="CIDE-N_dom"/>
</dbReference>
<dbReference type="GO" id="GO:0005737">
    <property type="term" value="C:cytoplasm"/>
    <property type="evidence" value="ECO:0007669"/>
    <property type="project" value="InterPro"/>
</dbReference>
<proteinExistence type="predicted"/>
<evidence type="ECO:0000313" key="4">
    <source>
        <dbReference type="Proteomes" id="UP000515202"/>
    </source>
</evidence>
<dbReference type="RefSeq" id="XP_011369114.1">
    <property type="nucleotide sequence ID" value="XM_011370812.2"/>
</dbReference>
<dbReference type="PANTHER" id="PTHR13067:SF2">
    <property type="entry name" value="CASPASE-ACTIVATED DNASE"/>
    <property type="match status" value="1"/>
</dbReference>
<dbReference type="GO" id="GO:0005634">
    <property type="term" value="C:nucleus"/>
    <property type="evidence" value="ECO:0007669"/>
    <property type="project" value="InterPro"/>
</dbReference>
<reference evidence="5" key="1">
    <citation type="submission" date="2025-08" db="UniProtKB">
        <authorList>
            <consortium name="RefSeq"/>
        </authorList>
    </citation>
    <scope>IDENTIFICATION</scope>
    <source>
        <tissue evidence="5">Kidney</tissue>
    </source>
</reference>
<evidence type="ECO:0000313" key="5">
    <source>
        <dbReference type="RefSeq" id="XP_011369114.1"/>
    </source>
</evidence>
<accession>A0A6P3QRB5</accession>
<dbReference type="Gene3D" id="3.10.20.10">
    <property type="match status" value="2"/>
</dbReference>
<dbReference type="Proteomes" id="UP000515202">
    <property type="component" value="Unplaced"/>
</dbReference>
<sequence length="578" mass="63962">MSAVSQKPKTFKLRALHSQKKFGVAGRSCQEVLRKGCTWSPRHLPPAVPASPCLPQAVLQGLTAFLFVPLLVADVSDISSFLSVFHKPHAGLIQAARQLLSDERAPLRQKLLADLLHTVSENSSAETRAEDPPWFEGASRIRGLREPGWGPSQSQTPGGDRILLQFPDEGSLDEGLPRRGACLALSVTTTVSIFPNCSSVPVKHSLPSPSASPRHPPSHLCLCESDSSGDLLQCTDSISSVILSTSGPVPDLCGTRDRCPYETLTPEDLPVPGSRLCLYEDGTELTGDYFWSVPDNTELVLLTKGQSWQGSFTSAMCPVWSSLGCRWYRGFGESPGLPSCRGRLKWHVLLRGCQGPFDMDDCVSKHSINPYGNRESRVLFSTWNLDHVMSEGGPGDSSLAFSDSELILAFTLEMCPVWSSLGCRWYWGFGESPGLPSCRGWLKWHVLLRGCQVRGSPHGLSCHLSAQGPFDMDDCVSKHSINPYGNRESRVLFSTWNLDHVIEKKRTIVPTLAEAIEDRSGREIDWEYFYSLLFTSENLKLVHIACHKKTTHRLSCDPSRIYKRPAKPRGKRPARKRL</sequence>
<dbReference type="InterPro" id="IPR044925">
    <property type="entry name" value="His-Me_finger_sf"/>
</dbReference>
<dbReference type="GO" id="GO:0004520">
    <property type="term" value="F:DNA endonuclease activity"/>
    <property type="evidence" value="ECO:0007669"/>
    <property type="project" value="InterPro"/>
</dbReference>
<dbReference type="SUPFAM" id="SSF54277">
    <property type="entry name" value="CAD &amp; PB1 domains"/>
    <property type="match status" value="2"/>
</dbReference>
<dbReference type="PANTHER" id="PTHR13067">
    <property type="entry name" value="CASPASE-ACTIVATED DNASE"/>
    <property type="match status" value="1"/>
</dbReference>
<dbReference type="InterPro" id="IPR039729">
    <property type="entry name" value="DFF40"/>
</dbReference>